<dbReference type="Proteomes" id="UP000488506">
    <property type="component" value="Unassembled WGS sequence"/>
</dbReference>
<sequence>MKNRGFSLIELVIVISIIGITLGYAIIQSSGFIDGIKIKSAAQIVASDLRLAKSSAIASSSEKTIVFEKNRYSFLGKIRELPVIILNPQTVIFSPSGMPKPGYFGTINLSLKKKNLSVVISPAGRIRIQ</sequence>
<name>A0A833NSL7_UNCSA</name>
<keyword evidence="1" id="KW-1133">Transmembrane helix</keyword>
<evidence type="ECO:0000313" key="2">
    <source>
        <dbReference type="EMBL" id="KAF0135063.1"/>
    </source>
</evidence>
<dbReference type="Gene3D" id="3.30.700.10">
    <property type="entry name" value="Glycoprotein, Type 4 Pilin"/>
    <property type="match status" value="1"/>
</dbReference>
<reference evidence="2 3" key="1">
    <citation type="submission" date="2019-12" db="EMBL/GenBank/DDBJ databases">
        <authorList>
            <person name="Wolfe R."/>
            <person name="Danczak R."/>
            <person name="Wilkins M."/>
        </authorList>
    </citation>
    <scope>NUCLEOTIDE SEQUENCE [LARGE SCALE GENOMIC DNA]</scope>
    <source>
        <strain evidence="2">X2_MaxBin.013</strain>
    </source>
</reference>
<organism evidence="2 3">
    <name type="scientific">Candidatus Saganbacteria bacterium</name>
    <dbReference type="NCBI Taxonomy" id="2575572"/>
    <lineage>
        <taxon>Bacteria</taxon>
        <taxon>Bacillati</taxon>
        <taxon>Saganbacteria</taxon>
    </lineage>
</organism>
<gene>
    <name evidence="2" type="ORF">FD145_201</name>
</gene>
<evidence type="ECO:0000313" key="3">
    <source>
        <dbReference type="Proteomes" id="UP000488506"/>
    </source>
</evidence>
<dbReference type="InterPro" id="IPR012902">
    <property type="entry name" value="N_methyl_site"/>
</dbReference>
<dbReference type="AlphaFoldDB" id="A0A833NSL7"/>
<keyword evidence="1" id="KW-0812">Transmembrane</keyword>
<dbReference type="Pfam" id="PF07963">
    <property type="entry name" value="N_methyl"/>
    <property type="match status" value="1"/>
</dbReference>
<protein>
    <submittedName>
        <fullName evidence="2">LspH</fullName>
    </submittedName>
</protein>
<evidence type="ECO:0000256" key="1">
    <source>
        <dbReference type="SAM" id="Phobius"/>
    </source>
</evidence>
<dbReference type="SUPFAM" id="SSF54523">
    <property type="entry name" value="Pili subunits"/>
    <property type="match status" value="1"/>
</dbReference>
<keyword evidence="1" id="KW-0472">Membrane</keyword>
<feature type="transmembrane region" description="Helical" evidence="1">
    <location>
        <begin position="6"/>
        <end position="27"/>
    </location>
</feature>
<dbReference type="InterPro" id="IPR045584">
    <property type="entry name" value="Pilin-like"/>
</dbReference>
<proteinExistence type="predicted"/>
<dbReference type="EMBL" id="WPAF01000002">
    <property type="protein sequence ID" value="KAF0135063.1"/>
    <property type="molecule type" value="Genomic_DNA"/>
</dbReference>
<accession>A0A833NSL7</accession>
<comment type="caution">
    <text evidence="2">The sequence shown here is derived from an EMBL/GenBank/DDBJ whole genome shotgun (WGS) entry which is preliminary data.</text>
</comment>
<dbReference type="NCBIfam" id="TIGR02532">
    <property type="entry name" value="IV_pilin_GFxxxE"/>
    <property type="match status" value="1"/>
</dbReference>